<dbReference type="GO" id="GO:0009055">
    <property type="term" value="F:electron transfer activity"/>
    <property type="evidence" value="ECO:0007669"/>
    <property type="project" value="InterPro"/>
</dbReference>
<sequence>MAIAVMLGLAVPSAGAQDATRGKAVYEACIVCHELDPKSTGQGPTLIGVIGRRSGALDDFRYSRAIVRANIVWDESTLDAYLADPQSYIVGMRMPFGGIPDKAERADLIAYLKTLR</sequence>
<evidence type="ECO:0000256" key="3">
    <source>
        <dbReference type="ARBA" id="ARBA00022723"/>
    </source>
</evidence>
<dbReference type="GO" id="GO:0020037">
    <property type="term" value="F:heme binding"/>
    <property type="evidence" value="ECO:0007669"/>
    <property type="project" value="InterPro"/>
</dbReference>
<dbReference type="PROSITE" id="PS51007">
    <property type="entry name" value="CYTC"/>
    <property type="match status" value="1"/>
</dbReference>
<comment type="caution">
    <text evidence="8">The sequence shown here is derived from an EMBL/GenBank/DDBJ whole genome shotgun (WGS) entry which is preliminary data.</text>
</comment>
<dbReference type="SUPFAM" id="SSF46626">
    <property type="entry name" value="Cytochrome c"/>
    <property type="match status" value="1"/>
</dbReference>
<evidence type="ECO:0000256" key="6">
    <source>
        <dbReference type="PROSITE-ProRule" id="PRU00433"/>
    </source>
</evidence>
<evidence type="ECO:0000256" key="4">
    <source>
        <dbReference type="ARBA" id="ARBA00022982"/>
    </source>
</evidence>
<dbReference type="InterPro" id="IPR002327">
    <property type="entry name" value="Cyt_c_1A/1B"/>
</dbReference>
<dbReference type="AlphaFoldDB" id="A0A0R3M5F4"/>
<evidence type="ECO:0000259" key="7">
    <source>
        <dbReference type="PROSITE" id="PS51007"/>
    </source>
</evidence>
<proteinExistence type="predicted"/>
<gene>
    <name evidence="8" type="ORF">CQ14_03655</name>
</gene>
<keyword evidence="3 6" id="KW-0479">Metal-binding</keyword>
<evidence type="ECO:0000313" key="9">
    <source>
        <dbReference type="Proteomes" id="UP000051660"/>
    </source>
</evidence>
<keyword evidence="1" id="KW-0813">Transport</keyword>
<dbReference type="OrthoDB" id="9805828at2"/>
<dbReference type="PRINTS" id="PR00604">
    <property type="entry name" value="CYTCHRMECIAB"/>
</dbReference>
<evidence type="ECO:0000256" key="2">
    <source>
        <dbReference type="ARBA" id="ARBA00022617"/>
    </source>
</evidence>
<dbReference type="PANTHER" id="PTHR11961">
    <property type="entry name" value="CYTOCHROME C"/>
    <property type="match status" value="1"/>
</dbReference>
<dbReference type="Pfam" id="PF00034">
    <property type="entry name" value="Cytochrom_C"/>
    <property type="match status" value="1"/>
</dbReference>
<keyword evidence="2 6" id="KW-0349">Heme</keyword>
<keyword evidence="4" id="KW-0249">Electron transport</keyword>
<organism evidence="8 9">
    <name type="scientific">Bradyrhizobium lablabi</name>
    <dbReference type="NCBI Taxonomy" id="722472"/>
    <lineage>
        <taxon>Bacteria</taxon>
        <taxon>Pseudomonadati</taxon>
        <taxon>Pseudomonadota</taxon>
        <taxon>Alphaproteobacteria</taxon>
        <taxon>Hyphomicrobiales</taxon>
        <taxon>Nitrobacteraceae</taxon>
        <taxon>Bradyrhizobium</taxon>
    </lineage>
</organism>
<dbReference type="Proteomes" id="UP000051660">
    <property type="component" value="Unassembled WGS sequence"/>
</dbReference>
<dbReference type="GO" id="GO:0046872">
    <property type="term" value="F:metal ion binding"/>
    <property type="evidence" value="ECO:0007669"/>
    <property type="project" value="UniProtKB-KW"/>
</dbReference>
<reference evidence="8 9" key="1">
    <citation type="submission" date="2014-03" db="EMBL/GenBank/DDBJ databases">
        <title>Bradyrhizobium valentinum sp. nov., isolated from effective nodules of Lupinus mariae-josephae, a lupine endemic of basic-lime soils in Eastern Spain.</title>
        <authorList>
            <person name="Duran D."/>
            <person name="Rey L."/>
            <person name="Navarro A."/>
            <person name="Busquets A."/>
            <person name="Imperial J."/>
            <person name="Ruiz-Argueso T."/>
        </authorList>
    </citation>
    <scope>NUCLEOTIDE SEQUENCE [LARGE SCALE GENOMIC DNA]</scope>
    <source>
        <strain evidence="8 9">CCBAU 23086</strain>
    </source>
</reference>
<dbReference type="EMBL" id="LLYB01000134">
    <property type="protein sequence ID" value="KRR15415.1"/>
    <property type="molecule type" value="Genomic_DNA"/>
</dbReference>
<dbReference type="InterPro" id="IPR036909">
    <property type="entry name" value="Cyt_c-like_dom_sf"/>
</dbReference>
<evidence type="ECO:0000313" key="8">
    <source>
        <dbReference type="EMBL" id="KRR15415.1"/>
    </source>
</evidence>
<protein>
    <recommendedName>
        <fullName evidence="7">Cytochrome c domain-containing protein</fullName>
    </recommendedName>
</protein>
<evidence type="ECO:0000256" key="1">
    <source>
        <dbReference type="ARBA" id="ARBA00022448"/>
    </source>
</evidence>
<dbReference type="InterPro" id="IPR009056">
    <property type="entry name" value="Cyt_c-like_dom"/>
</dbReference>
<accession>A0A0R3M5F4</accession>
<dbReference type="Gene3D" id="1.10.760.10">
    <property type="entry name" value="Cytochrome c-like domain"/>
    <property type="match status" value="1"/>
</dbReference>
<name>A0A0R3M5F4_9BRAD</name>
<evidence type="ECO:0000256" key="5">
    <source>
        <dbReference type="ARBA" id="ARBA00023004"/>
    </source>
</evidence>
<keyword evidence="5 6" id="KW-0408">Iron</keyword>
<feature type="domain" description="Cytochrome c" evidence="7">
    <location>
        <begin position="17"/>
        <end position="116"/>
    </location>
</feature>